<reference evidence="1 2" key="1">
    <citation type="submission" date="2015-09" db="EMBL/GenBank/DDBJ databases">
        <title>Host preference determinants of Valsa canker pathogens revealed by comparative genomics.</title>
        <authorList>
            <person name="Yin Z."/>
            <person name="Huang L."/>
        </authorList>
    </citation>
    <scope>NUCLEOTIDE SEQUENCE [LARGE SCALE GENOMIC DNA]</scope>
    <source>
        <strain evidence="1 2">SXYLt</strain>
    </source>
</reference>
<evidence type="ECO:0000313" key="2">
    <source>
        <dbReference type="Proteomes" id="UP000285146"/>
    </source>
</evidence>
<dbReference type="EMBL" id="LKEB01000025">
    <property type="protein sequence ID" value="ROW11821.1"/>
    <property type="molecule type" value="Genomic_DNA"/>
</dbReference>
<dbReference type="Proteomes" id="UP000285146">
    <property type="component" value="Unassembled WGS sequence"/>
</dbReference>
<gene>
    <name evidence="1" type="ORF">VPNG_05013</name>
</gene>
<dbReference type="AlphaFoldDB" id="A0A423X736"/>
<dbReference type="OrthoDB" id="5244506at2759"/>
<name>A0A423X736_9PEZI</name>
<dbReference type="InParanoid" id="A0A423X736"/>
<evidence type="ECO:0008006" key="3">
    <source>
        <dbReference type="Google" id="ProtNLM"/>
    </source>
</evidence>
<dbReference type="PANTHER" id="PTHR39596:SF2">
    <property type="entry name" value="HET DOMAIN PROTEIN (AFU_ORTHOLOGUE AFUA_1G17550)-RELATED"/>
    <property type="match status" value="1"/>
</dbReference>
<accession>A0A423X736</accession>
<keyword evidence="2" id="KW-1185">Reference proteome</keyword>
<evidence type="ECO:0000313" key="1">
    <source>
        <dbReference type="EMBL" id="ROW11821.1"/>
    </source>
</evidence>
<comment type="caution">
    <text evidence="1">The sequence shown here is derived from an EMBL/GenBank/DDBJ whole genome shotgun (WGS) entry which is preliminary data.</text>
</comment>
<dbReference type="STRING" id="1230097.A0A423X736"/>
<dbReference type="PANTHER" id="PTHR39596">
    <property type="match status" value="1"/>
</dbReference>
<organism evidence="1 2">
    <name type="scientific">Cytospora leucostoma</name>
    <dbReference type="NCBI Taxonomy" id="1230097"/>
    <lineage>
        <taxon>Eukaryota</taxon>
        <taxon>Fungi</taxon>
        <taxon>Dikarya</taxon>
        <taxon>Ascomycota</taxon>
        <taxon>Pezizomycotina</taxon>
        <taxon>Sordariomycetes</taxon>
        <taxon>Sordariomycetidae</taxon>
        <taxon>Diaporthales</taxon>
        <taxon>Cytosporaceae</taxon>
        <taxon>Cytospora</taxon>
    </lineage>
</organism>
<protein>
    <recommendedName>
        <fullName evidence="3">Heterokaryon incompatibility domain-containing protein</fullName>
    </recommendedName>
</protein>
<proteinExistence type="predicted"/>
<sequence length="245" mass="27857">MGVFPLVKFHYGPKATSGWKAIDGLTVIEGSSNTTEYVTISHVWSDGYGNEKDNKLWRCQLELIRRLLEKVGGDTMPFWMDTLLLPVSTQHNDDIRRKKKALQQIHTIFDQSHRTIVLDKGLISMSIMDQNKPCMTALMILASGWMRRLWTLQEAHLGKELLIAFAEQQSLGSQDFSKLRVDIRKQADSTTSIMAGLIHKELAWSIADDANVHESSHDDEAPKDMIKIANSWRAARWRVGSRMPP</sequence>